<evidence type="ECO:0000313" key="3">
    <source>
        <dbReference type="Proteomes" id="UP000799428"/>
    </source>
</evidence>
<dbReference type="Proteomes" id="UP000799428">
    <property type="component" value="Unassembled WGS sequence"/>
</dbReference>
<name>A0A6G1JUU2_9PLEO</name>
<proteinExistence type="predicted"/>
<keyword evidence="1" id="KW-0812">Transmembrane</keyword>
<evidence type="ECO:0000256" key="1">
    <source>
        <dbReference type="SAM" id="Phobius"/>
    </source>
</evidence>
<protein>
    <submittedName>
        <fullName evidence="2">Uncharacterized protein</fullName>
    </submittedName>
</protein>
<reference evidence="2" key="1">
    <citation type="journal article" date="2020" name="Stud. Mycol.">
        <title>101 Dothideomycetes genomes: a test case for predicting lifestyles and emergence of pathogens.</title>
        <authorList>
            <person name="Haridas S."/>
            <person name="Albert R."/>
            <person name="Binder M."/>
            <person name="Bloem J."/>
            <person name="Labutti K."/>
            <person name="Salamov A."/>
            <person name="Andreopoulos B."/>
            <person name="Baker S."/>
            <person name="Barry K."/>
            <person name="Bills G."/>
            <person name="Bluhm B."/>
            <person name="Cannon C."/>
            <person name="Castanera R."/>
            <person name="Culley D."/>
            <person name="Daum C."/>
            <person name="Ezra D."/>
            <person name="Gonzalez J."/>
            <person name="Henrissat B."/>
            <person name="Kuo A."/>
            <person name="Liang C."/>
            <person name="Lipzen A."/>
            <person name="Lutzoni F."/>
            <person name="Magnuson J."/>
            <person name="Mondo S."/>
            <person name="Nolan M."/>
            <person name="Ohm R."/>
            <person name="Pangilinan J."/>
            <person name="Park H.-J."/>
            <person name="Ramirez L."/>
            <person name="Alfaro M."/>
            <person name="Sun H."/>
            <person name="Tritt A."/>
            <person name="Yoshinaga Y."/>
            <person name="Zwiers L.-H."/>
            <person name="Turgeon B."/>
            <person name="Goodwin S."/>
            <person name="Spatafora J."/>
            <person name="Crous P."/>
            <person name="Grigoriev I."/>
        </authorList>
    </citation>
    <scope>NUCLEOTIDE SEQUENCE</scope>
    <source>
        <strain evidence="2">CBS 279.74</strain>
    </source>
</reference>
<sequence>MSRLSIFSTSAKPLPLTALLFLLTQINFFVLLNSRYMQGKIKHSSLDFNAFCRKVNSITKEDNNFRQFCNAVRKGDIAKRETILRKLHPKLLDNLTTQGLTSLGKAETPPYSPTPKPADPLKTPITGKALVPLPYTLPPISADTLKTPTYYSKLPKSTNTLKTLPSCDLLPKSTNAELEVMRRLNAEIIKDVAVVASCISDPNYRQAVRLFNLDFNALTTLYDLIPFLAT</sequence>
<feature type="transmembrane region" description="Helical" evidence="1">
    <location>
        <begin position="14"/>
        <end position="32"/>
    </location>
</feature>
<accession>A0A6G1JUU2</accession>
<keyword evidence="1" id="KW-1133">Transmembrane helix</keyword>
<dbReference type="AlphaFoldDB" id="A0A6G1JUU2"/>
<gene>
    <name evidence="2" type="ORF">K504DRAFT_449397</name>
</gene>
<organism evidence="2 3">
    <name type="scientific">Pleomassaria siparia CBS 279.74</name>
    <dbReference type="NCBI Taxonomy" id="1314801"/>
    <lineage>
        <taxon>Eukaryota</taxon>
        <taxon>Fungi</taxon>
        <taxon>Dikarya</taxon>
        <taxon>Ascomycota</taxon>
        <taxon>Pezizomycotina</taxon>
        <taxon>Dothideomycetes</taxon>
        <taxon>Pleosporomycetidae</taxon>
        <taxon>Pleosporales</taxon>
        <taxon>Pleomassariaceae</taxon>
        <taxon>Pleomassaria</taxon>
    </lineage>
</organism>
<dbReference type="EMBL" id="MU005782">
    <property type="protein sequence ID" value="KAF2704374.1"/>
    <property type="molecule type" value="Genomic_DNA"/>
</dbReference>
<keyword evidence="1" id="KW-0472">Membrane</keyword>
<keyword evidence="3" id="KW-1185">Reference proteome</keyword>
<evidence type="ECO:0000313" key="2">
    <source>
        <dbReference type="EMBL" id="KAF2704374.1"/>
    </source>
</evidence>